<keyword evidence="3" id="KW-0677">Repeat</keyword>
<keyword evidence="7" id="KW-1185">Reference proteome</keyword>
<feature type="signal peptide" evidence="4">
    <location>
        <begin position="1"/>
        <end position="19"/>
    </location>
</feature>
<keyword evidence="2 4" id="KW-0732">Signal</keyword>
<evidence type="ECO:0000313" key="7">
    <source>
        <dbReference type="Proteomes" id="UP001054945"/>
    </source>
</evidence>
<evidence type="ECO:0000256" key="1">
    <source>
        <dbReference type="ARBA" id="ARBA00022614"/>
    </source>
</evidence>
<dbReference type="PANTHER" id="PTHR24366">
    <property type="entry name" value="IG(IMMUNOGLOBULIN) AND LRR(LEUCINE RICH REPEAT) DOMAINS"/>
    <property type="match status" value="1"/>
</dbReference>
<gene>
    <name evidence="6" type="primary">AVEN_97590_1</name>
    <name evidence="6" type="ORF">CEXT_347381</name>
</gene>
<comment type="caution">
    <text evidence="6">The sequence shown here is derived from an EMBL/GenBank/DDBJ whole genome shotgun (WGS) entry which is preliminary data.</text>
</comment>
<dbReference type="EMBL" id="BPLR01012129">
    <property type="protein sequence ID" value="GIY51579.1"/>
    <property type="molecule type" value="Genomic_DNA"/>
</dbReference>
<evidence type="ECO:0000256" key="2">
    <source>
        <dbReference type="ARBA" id="ARBA00022729"/>
    </source>
</evidence>
<evidence type="ECO:0000259" key="5">
    <source>
        <dbReference type="SMART" id="SM00082"/>
    </source>
</evidence>
<sequence>MWIITAAVLIIALFEYSVAGSCPPELATRPCKCKVEDNVVVLICANITDETVLEGVGRRTAGAIFDTFILRNSRIKSIPVSFSHHNLTTLQIEDSSLESLFDLSLCASNAITTISLLNVNFEGGFKWNEVKPSKKLRSLVIVRVTISGLDYDFKNDVSKDLEYLLLNETKIEKIDDDIFREFTKLVVVKINYSGLKTLKRSYFPSPCEISVLELNGNQIAILPDDIIEYMPHLKAFEVSNNEISEIPQTMFSILKHPLISIKIEGNPLNCGCNLRWILSIEKLNVYGNCETPARLKGKPLQNLTTADFICH</sequence>
<dbReference type="InterPro" id="IPR032675">
    <property type="entry name" value="LRR_dom_sf"/>
</dbReference>
<evidence type="ECO:0000256" key="4">
    <source>
        <dbReference type="SAM" id="SignalP"/>
    </source>
</evidence>
<evidence type="ECO:0000256" key="3">
    <source>
        <dbReference type="ARBA" id="ARBA00022737"/>
    </source>
</evidence>
<dbReference type="InterPro" id="IPR000483">
    <property type="entry name" value="Cys-rich_flank_reg_C"/>
</dbReference>
<dbReference type="PANTHER" id="PTHR24366:SF96">
    <property type="entry name" value="LEUCINE RICH REPEAT CONTAINING 53"/>
    <property type="match status" value="1"/>
</dbReference>
<dbReference type="SUPFAM" id="SSF52058">
    <property type="entry name" value="L domain-like"/>
    <property type="match status" value="1"/>
</dbReference>
<dbReference type="Proteomes" id="UP001054945">
    <property type="component" value="Unassembled WGS sequence"/>
</dbReference>
<accession>A0AAV4U1J0</accession>
<reference evidence="6 7" key="1">
    <citation type="submission" date="2021-06" db="EMBL/GenBank/DDBJ databases">
        <title>Caerostris extrusa draft genome.</title>
        <authorList>
            <person name="Kono N."/>
            <person name="Arakawa K."/>
        </authorList>
    </citation>
    <scope>NUCLEOTIDE SEQUENCE [LARGE SCALE GENOMIC DNA]</scope>
</reference>
<dbReference type="AlphaFoldDB" id="A0AAV4U1J0"/>
<dbReference type="SMART" id="SM00082">
    <property type="entry name" value="LRRCT"/>
    <property type="match status" value="1"/>
</dbReference>
<protein>
    <submittedName>
        <fullName evidence="6">LRRCT domain-containing protein</fullName>
    </submittedName>
</protein>
<organism evidence="6 7">
    <name type="scientific">Caerostris extrusa</name>
    <name type="common">Bark spider</name>
    <name type="synonym">Caerostris bankana</name>
    <dbReference type="NCBI Taxonomy" id="172846"/>
    <lineage>
        <taxon>Eukaryota</taxon>
        <taxon>Metazoa</taxon>
        <taxon>Ecdysozoa</taxon>
        <taxon>Arthropoda</taxon>
        <taxon>Chelicerata</taxon>
        <taxon>Arachnida</taxon>
        <taxon>Araneae</taxon>
        <taxon>Araneomorphae</taxon>
        <taxon>Entelegynae</taxon>
        <taxon>Araneoidea</taxon>
        <taxon>Araneidae</taxon>
        <taxon>Caerostris</taxon>
    </lineage>
</organism>
<evidence type="ECO:0000313" key="6">
    <source>
        <dbReference type="EMBL" id="GIY51579.1"/>
    </source>
</evidence>
<feature type="domain" description="LRRCT" evidence="5">
    <location>
        <begin position="266"/>
        <end position="311"/>
    </location>
</feature>
<dbReference type="Gene3D" id="3.80.10.10">
    <property type="entry name" value="Ribonuclease Inhibitor"/>
    <property type="match status" value="2"/>
</dbReference>
<keyword evidence="1" id="KW-0433">Leucine-rich repeat</keyword>
<feature type="chain" id="PRO_5043641005" evidence="4">
    <location>
        <begin position="20"/>
        <end position="311"/>
    </location>
</feature>
<name>A0AAV4U1J0_CAEEX</name>
<proteinExistence type="predicted"/>